<name>A0A5J4TVQ7_9EUKA</name>
<dbReference type="EMBL" id="SNRW01025255">
    <property type="protein sequence ID" value="KAA6361651.1"/>
    <property type="molecule type" value="Genomic_DNA"/>
</dbReference>
<dbReference type="Proteomes" id="UP000324800">
    <property type="component" value="Unassembled WGS sequence"/>
</dbReference>
<evidence type="ECO:0000313" key="2">
    <source>
        <dbReference type="Proteomes" id="UP000324800"/>
    </source>
</evidence>
<protein>
    <submittedName>
        <fullName evidence="1">Uncharacterized protein</fullName>
    </submittedName>
</protein>
<proteinExistence type="predicted"/>
<reference evidence="1 2" key="1">
    <citation type="submission" date="2019-03" db="EMBL/GenBank/DDBJ databases">
        <title>Single cell metagenomics reveals metabolic interactions within the superorganism composed of flagellate Streblomastix strix and complex community of Bacteroidetes bacteria on its surface.</title>
        <authorList>
            <person name="Treitli S.C."/>
            <person name="Kolisko M."/>
            <person name="Husnik F."/>
            <person name="Keeling P."/>
            <person name="Hampl V."/>
        </authorList>
    </citation>
    <scope>NUCLEOTIDE SEQUENCE [LARGE SCALE GENOMIC DNA]</scope>
    <source>
        <strain evidence="1">ST1C</strain>
    </source>
</reference>
<gene>
    <name evidence="1" type="ORF">EZS28_042822</name>
</gene>
<accession>A0A5J4TVQ7</accession>
<sequence>MRFFELITLGHIRIWSSPPLHLFHHSLFIRSFADFCVLTPLSREDNAVAKCGRGQLALLQVVFHNPHYFRIMSLTLDKANKPLYYAFTVFKE</sequence>
<organism evidence="1 2">
    <name type="scientific">Streblomastix strix</name>
    <dbReference type="NCBI Taxonomy" id="222440"/>
    <lineage>
        <taxon>Eukaryota</taxon>
        <taxon>Metamonada</taxon>
        <taxon>Preaxostyla</taxon>
        <taxon>Oxymonadida</taxon>
        <taxon>Streblomastigidae</taxon>
        <taxon>Streblomastix</taxon>
    </lineage>
</organism>
<comment type="caution">
    <text evidence="1">The sequence shown here is derived from an EMBL/GenBank/DDBJ whole genome shotgun (WGS) entry which is preliminary data.</text>
</comment>
<evidence type="ECO:0000313" key="1">
    <source>
        <dbReference type="EMBL" id="KAA6361651.1"/>
    </source>
</evidence>
<dbReference type="AlphaFoldDB" id="A0A5J4TVQ7"/>